<proteinExistence type="predicted"/>
<gene>
    <name evidence="2" type="ORF">FIBSPDRAFT_952349</name>
</gene>
<evidence type="ECO:0000313" key="2">
    <source>
        <dbReference type="EMBL" id="KZP23019.1"/>
    </source>
</evidence>
<sequence>MGGVSAQKPRRVLDRGVEVLVATPGRLWGILEDDDELANAENIETKFEDLADVAANVAKTKRKRPRQAGCRPSGKKEKGPTTLDDLLLRFDFRDSKPEVIDIGP</sequence>
<evidence type="ECO:0000256" key="1">
    <source>
        <dbReference type="SAM" id="MobiDB-lite"/>
    </source>
</evidence>
<dbReference type="InterPro" id="IPR027417">
    <property type="entry name" value="P-loop_NTPase"/>
</dbReference>
<dbReference type="STRING" id="436010.A0A166LJD1"/>
<organism evidence="2">
    <name type="scientific">Athelia psychrophila</name>
    <dbReference type="NCBI Taxonomy" id="1759441"/>
    <lineage>
        <taxon>Eukaryota</taxon>
        <taxon>Fungi</taxon>
        <taxon>Dikarya</taxon>
        <taxon>Basidiomycota</taxon>
        <taxon>Agaricomycotina</taxon>
        <taxon>Agaricomycetes</taxon>
        <taxon>Agaricomycetidae</taxon>
        <taxon>Atheliales</taxon>
        <taxon>Atheliaceae</taxon>
        <taxon>Athelia</taxon>
    </lineage>
</organism>
<dbReference type="AlphaFoldDB" id="A0A166LJD1"/>
<dbReference type="EMBL" id="KV417535">
    <property type="protein sequence ID" value="KZP23019.1"/>
    <property type="molecule type" value="Genomic_DNA"/>
</dbReference>
<evidence type="ECO:0008006" key="3">
    <source>
        <dbReference type="Google" id="ProtNLM"/>
    </source>
</evidence>
<name>A0A166LJD1_9AGAM</name>
<reference evidence="2" key="1">
    <citation type="journal article" date="2016" name="Mol. Biol. Evol.">
        <title>Comparative Genomics of Early-Diverging Mushroom-Forming Fungi Provides Insights into the Origins of Lignocellulose Decay Capabilities.</title>
        <authorList>
            <person name="Nagy L.G."/>
            <person name="Riley R."/>
            <person name="Tritt A."/>
            <person name="Adam C."/>
            <person name="Daum C."/>
            <person name="Floudas D."/>
            <person name="Sun H."/>
            <person name="Yadav J.S."/>
            <person name="Pangilinan J."/>
            <person name="Larsson K.H."/>
            <person name="Matsuura K."/>
            <person name="Barry K."/>
            <person name="Labutti K."/>
            <person name="Kuo R."/>
            <person name="Ohm R.A."/>
            <person name="Bhattacharya S.S."/>
            <person name="Shirouzu T."/>
            <person name="Yoshinaga Y."/>
            <person name="Martin F.M."/>
            <person name="Grigoriev I.V."/>
            <person name="Hibbett D.S."/>
        </authorList>
    </citation>
    <scope>NUCLEOTIDE SEQUENCE [LARGE SCALE GENOMIC DNA]</scope>
    <source>
        <strain evidence="2">CBS 109695</strain>
    </source>
</reference>
<dbReference type="Gene3D" id="3.40.50.300">
    <property type="entry name" value="P-loop containing nucleotide triphosphate hydrolases"/>
    <property type="match status" value="1"/>
</dbReference>
<accession>A0A166LJD1</accession>
<protein>
    <recommendedName>
        <fullName evidence="3">DEAD/DEAH box helicase domain-containing protein</fullName>
    </recommendedName>
</protein>
<feature type="region of interest" description="Disordered" evidence="1">
    <location>
        <begin position="58"/>
        <end position="82"/>
    </location>
</feature>